<protein>
    <recommendedName>
        <fullName evidence="3">Protein kinase domain-containing protein</fullName>
    </recommendedName>
</protein>
<dbReference type="InterPro" id="IPR011009">
    <property type="entry name" value="Kinase-like_dom_sf"/>
</dbReference>
<dbReference type="InterPro" id="IPR027417">
    <property type="entry name" value="P-loop_NTPase"/>
</dbReference>
<evidence type="ECO:0000256" key="1">
    <source>
        <dbReference type="PROSITE-ProRule" id="PRU10141"/>
    </source>
</evidence>
<evidence type="ECO:0000313" key="4">
    <source>
        <dbReference type="EMBL" id="ORV72127.1"/>
    </source>
</evidence>
<proteinExistence type="predicted"/>
<keyword evidence="5" id="KW-1185">Reference proteome</keyword>
<dbReference type="Pfam" id="PF00069">
    <property type="entry name" value="Pkinase"/>
    <property type="match status" value="1"/>
</dbReference>
<evidence type="ECO:0000313" key="5">
    <source>
        <dbReference type="Proteomes" id="UP000193738"/>
    </source>
</evidence>
<dbReference type="Pfam" id="PF25872">
    <property type="entry name" value="HTH_77"/>
    <property type="match status" value="1"/>
</dbReference>
<dbReference type="PANTHER" id="PTHR47691">
    <property type="entry name" value="REGULATOR-RELATED"/>
    <property type="match status" value="1"/>
</dbReference>
<dbReference type="EMBL" id="LQOX01000080">
    <property type="protein sequence ID" value="ORV72127.1"/>
    <property type="molecule type" value="Genomic_DNA"/>
</dbReference>
<dbReference type="GO" id="GO:0043531">
    <property type="term" value="F:ADP binding"/>
    <property type="evidence" value="ECO:0007669"/>
    <property type="project" value="InterPro"/>
</dbReference>
<dbReference type="Gene3D" id="1.10.510.10">
    <property type="entry name" value="Transferase(Phosphotransferase) domain 1"/>
    <property type="match status" value="1"/>
</dbReference>
<keyword evidence="1" id="KW-0547">Nucleotide-binding</keyword>
<dbReference type="InterPro" id="IPR002182">
    <property type="entry name" value="NB-ARC"/>
</dbReference>
<dbReference type="CDD" id="cd14014">
    <property type="entry name" value="STKc_PknB_like"/>
    <property type="match status" value="1"/>
</dbReference>
<dbReference type="RefSeq" id="WP_085105020.1">
    <property type="nucleotide sequence ID" value="NZ_LQOX01000080.1"/>
</dbReference>
<dbReference type="AlphaFoldDB" id="A0A1X1VSV3"/>
<feature type="binding site" evidence="1">
    <location>
        <position position="61"/>
    </location>
    <ligand>
        <name>ATP</name>
        <dbReference type="ChEBI" id="CHEBI:30616"/>
    </ligand>
</feature>
<dbReference type="Pfam" id="PF00931">
    <property type="entry name" value="NB-ARC"/>
    <property type="match status" value="1"/>
</dbReference>
<accession>A0A1X1VSV3</accession>
<dbReference type="PROSITE" id="PS50011">
    <property type="entry name" value="PROTEIN_KINASE_DOM"/>
    <property type="match status" value="1"/>
</dbReference>
<keyword evidence="1" id="KW-0067">ATP-binding</keyword>
<dbReference type="PANTHER" id="PTHR47691:SF3">
    <property type="entry name" value="HTH-TYPE TRANSCRIPTIONAL REGULATOR RV0890C-RELATED"/>
    <property type="match status" value="1"/>
</dbReference>
<dbReference type="SUPFAM" id="SSF56112">
    <property type="entry name" value="Protein kinase-like (PK-like)"/>
    <property type="match status" value="1"/>
</dbReference>
<dbReference type="GO" id="GO:0005524">
    <property type="term" value="F:ATP binding"/>
    <property type="evidence" value="ECO:0007669"/>
    <property type="project" value="UniProtKB-UniRule"/>
</dbReference>
<evidence type="ECO:0000259" key="3">
    <source>
        <dbReference type="PROSITE" id="PS50011"/>
    </source>
</evidence>
<dbReference type="InterPro" id="IPR017441">
    <property type="entry name" value="Protein_kinase_ATP_BS"/>
</dbReference>
<organism evidence="4 5">
    <name type="scientific">Mycobacterium gastri</name>
    <dbReference type="NCBI Taxonomy" id="1777"/>
    <lineage>
        <taxon>Bacteria</taxon>
        <taxon>Bacillati</taxon>
        <taxon>Actinomycetota</taxon>
        <taxon>Actinomycetes</taxon>
        <taxon>Mycobacteriales</taxon>
        <taxon>Mycobacteriaceae</taxon>
        <taxon>Mycobacterium</taxon>
    </lineage>
</organism>
<name>A0A1X1VSV3_MYCGS</name>
<dbReference type="STRING" id="1777.AWC07_03965"/>
<dbReference type="SUPFAM" id="SSF52540">
    <property type="entry name" value="P-loop containing nucleoside triphosphate hydrolases"/>
    <property type="match status" value="1"/>
</dbReference>
<dbReference type="InterPro" id="IPR000719">
    <property type="entry name" value="Prot_kinase_dom"/>
</dbReference>
<dbReference type="Gene3D" id="3.40.50.300">
    <property type="entry name" value="P-loop containing nucleotide triphosphate hydrolases"/>
    <property type="match status" value="1"/>
</dbReference>
<dbReference type="InterPro" id="IPR058852">
    <property type="entry name" value="HTH_77"/>
</dbReference>
<feature type="region of interest" description="Disordered" evidence="2">
    <location>
        <begin position="304"/>
        <end position="328"/>
    </location>
</feature>
<feature type="domain" description="Protein kinase" evidence="3">
    <location>
        <begin position="32"/>
        <end position="296"/>
    </location>
</feature>
<sequence length="750" mass="80499">MDPDLVGTEAEPAGPGGYAVPTVAAELAALGFADAIEIGRGGFGAVYRCTQVALGRVVAVKVVAAECQDDRARFVREQQAMATLTGHPNIVPVLQIGQTTTSYPFLVMPFCRLGSWQERIAVVGALGMHEVLKVGVKIAGALECAHQAGVIHRDVKPGNVLPTDYGEPALSDFGISRIAAGFTTAPGIFYGSPAFTAPELLGGASPSPSSDVYGLGASLFTGLTGRAPFERRHGEQLQAHFVRITTGPLPDLRAHDVPADLAAVIELTMARDPDKRPSAVELGRQLQQVQARHGLAVDEMVLQGGAGDGRPRKHITPSPGPAGGRRTNAKKKLPALSKNLVGRHTELSRVHELLRCSRVVTVIGTGGVGKTTLVIHAAHQQSVYHPDGVWLVELGELREGSQLIELVAVTLDIPEQASRPPIEGLVDALSERRALIVLDNCEQVIDEAAELVGTLLPRCPQLRVLATSREVLAVGGEAVLALSPLACPGRNDVSSVRVLADNDAVAMFIRCARAAVPEFELTDQNADAVAYICARLDGLPVAIELAAAQLPVKSVQQIGDELCDSHAVLSLGRNAPTHQRSLNSSIESSYDLCSDHERQVWALLSVFSDSFDLSAARYVSGGHLSAREFLDVLCALVDKSILIRVEDDGVVRFRLLNTLRAYGRSRTPATERRRLGRRHASWYHQLVCGAGADRPDSQEVLWIQRLRSELPNIWEALRFSLVDCPAMAGDVIATLRRFGLFDALLNEGRR</sequence>
<dbReference type="Proteomes" id="UP000193738">
    <property type="component" value="Unassembled WGS sequence"/>
</dbReference>
<dbReference type="PRINTS" id="PR00364">
    <property type="entry name" value="DISEASERSIST"/>
</dbReference>
<reference evidence="4 5" key="1">
    <citation type="submission" date="2016-01" db="EMBL/GenBank/DDBJ databases">
        <title>The new phylogeny of the genus Mycobacterium.</title>
        <authorList>
            <person name="Tarcisio F."/>
            <person name="Conor M."/>
            <person name="Antonella G."/>
            <person name="Elisabetta G."/>
            <person name="Giulia F.S."/>
            <person name="Sara T."/>
            <person name="Anna F."/>
            <person name="Clotilde B."/>
            <person name="Roberto B."/>
            <person name="Veronica D.S."/>
            <person name="Fabio R."/>
            <person name="Monica P."/>
            <person name="Olivier J."/>
            <person name="Enrico T."/>
            <person name="Nicola S."/>
        </authorList>
    </citation>
    <scope>NUCLEOTIDE SEQUENCE [LARGE SCALE GENOMIC DNA]</scope>
    <source>
        <strain evidence="4 5">DSM 43505</strain>
    </source>
</reference>
<comment type="caution">
    <text evidence="4">The sequence shown here is derived from an EMBL/GenBank/DDBJ whole genome shotgun (WGS) entry which is preliminary data.</text>
</comment>
<evidence type="ECO:0000256" key="2">
    <source>
        <dbReference type="SAM" id="MobiDB-lite"/>
    </source>
</evidence>
<gene>
    <name evidence="4" type="ORF">AWC07_03965</name>
</gene>
<dbReference type="SMART" id="SM00220">
    <property type="entry name" value="S_TKc"/>
    <property type="match status" value="1"/>
</dbReference>
<dbReference type="PROSITE" id="PS00107">
    <property type="entry name" value="PROTEIN_KINASE_ATP"/>
    <property type="match status" value="1"/>
</dbReference>
<dbReference type="GO" id="GO:0004672">
    <property type="term" value="F:protein kinase activity"/>
    <property type="evidence" value="ECO:0007669"/>
    <property type="project" value="InterPro"/>
</dbReference>